<proteinExistence type="inferred from homology"/>
<dbReference type="EMBL" id="BAABID010000008">
    <property type="protein sequence ID" value="GAA4729484.1"/>
    <property type="molecule type" value="Genomic_DNA"/>
</dbReference>
<evidence type="ECO:0000256" key="3">
    <source>
        <dbReference type="SAM" id="MobiDB-lite"/>
    </source>
</evidence>
<dbReference type="PROSITE" id="PS00166">
    <property type="entry name" value="ENOYL_COA_HYDRATASE"/>
    <property type="match status" value="1"/>
</dbReference>
<keyword evidence="5" id="KW-1185">Reference proteome</keyword>
<dbReference type="Proteomes" id="UP001500956">
    <property type="component" value="Unassembled WGS sequence"/>
</dbReference>
<dbReference type="InterPro" id="IPR029045">
    <property type="entry name" value="ClpP/crotonase-like_dom_sf"/>
</dbReference>
<dbReference type="Gene3D" id="3.90.226.10">
    <property type="entry name" value="2-enoyl-CoA Hydratase, Chain A, domain 1"/>
    <property type="match status" value="1"/>
</dbReference>
<comment type="caution">
    <text evidence="4">The sequence shown here is derived from an EMBL/GenBank/DDBJ whole genome shotgun (WGS) entry which is preliminary data.</text>
</comment>
<comment type="similarity">
    <text evidence="1 2">Belongs to the enoyl-CoA hydratase/isomerase family.</text>
</comment>
<gene>
    <name evidence="4" type="ORF">GCM10023216_21280</name>
</gene>
<dbReference type="RefSeq" id="WP_172150262.1">
    <property type="nucleotide sequence ID" value="NZ_BAABID010000008.1"/>
</dbReference>
<dbReference type="PANTHER" id="PTHR43459:SF1">
    <property type="entry name" value="EG:BACN32G11.4 PROTEIN"/>
    <property type="match status" value="1"/>
</dbReference>
<dbReference type="Pfam" id="PF00378">
    <property type="entry name" value="ECH_1"/>
    <property type="match status" value="1"/>
</dbReference>
<evidence type="ECO:0000313" key="4">
    <source>
        <dbReference type="EMBL" id="GAA4729484.1"/>
    </source>
</evidence>
<name>A0ABP8YKJ5_9MICO</name>
<dbReference type="CDD" id="cd06558">
    <property type="entry name" value="crotonase-like"/>
    <property type="match status" value="1"/>
</dbReference>
<reference evidence="5" key="1">
    <citation type="journal article" date="2019" name="Int. J. Syst. Evol. Microbiol.">
        <title>The Global Catalogue of Microorganisms (GCM) 10K type strain sequencing project: providing services to taxonomists for standard genome sequencing and annotation.</title>
        <authorList>
            <consortium name="The Broad Institute Genomics Platform"/>
            <consortium name="The Broad Institute Genome Sequencing Center for Infectious Disease"/>
            <person name="Wu L."/>
            <person name="Ma J."/>
        </authorList>
    </citation>
    <scope>NUCLEOTIDE SEQUENCE [LARGE SCALE GENOMIC DNA]</scope>
    <source>
        <strain evidence="5">JCM 18063</strain>
    </source>
</reference>
<protein>
    <submittedName>
        <fullName evidence="4">Enoyl-CoA hydratase-related protein</fullName>
    </submittedName>
</protein>
<evidence type="ECO:0000256" key="1">
    <source>
        <dbReference type="ARBA" id="ARBA00005254"/>
    </source>
</evidence>
<dbReference type="InterPro" id="IPR014748">
    <property type="entry name" value="Enoyl-CoA_hydra_C"/>
</dbReference>
<dbReference type="Gene3D" id="1.10.12.10">
    <property type="entry name" value="Lyase 2-enoyl-coa Hydratase, Chain A, domain 2"/>
    <property type="match status" value="1"/>
</dbReference>
<feature type="region of interest" description="Disordered" evidence="3">
    <location>
        <begin position="260"/>
        <end position="283"/>
    </location>
</feature>
<organism evidence="4 5">
    <name type="scientific">Isoptericola chiayiensis</name>
    <dbReference type="NCBI Taxonomy" id="579446"/>
    <lineage>
        <taxon>Bacteria</taxon>
        <taxon>Bacillati</taxon>
        <taxon>Actinomycetota</taxon>
        <taxon>Actinomycetes</taxon>
        <taxon>Micrococcales</taxon>
        <taxon>Promicromonosporaceae</taxon>
        <taxon>Isoptericola</taxon>
    </lineage>
</organism>
<sequence length="283" mass="28979">MSSAPVEVSVSGAVAEVTLNRPEARNALDLALKQALLEALTDVGSDPAVRAVLLAGRGPAFCVGQDLREHADALATGGWAEQRTVEHHYNPIVQALATMPKPVMAAVHGACVGAGLELALAADLRVLAEDAVLGTAFTGIGLTFDTGLSVTLARAVGSARARELVLRGDTIDATTAVAWGVAGEVVPTSDALERARELSARLAAGPTQAYAASKRLLADGPERSLTQTLAAEARAQDALVRTGDHRGAVEAFLTKRTPRFDGGVRAGTDAVGDPATPAGSSPR</sequence>
<dbReference type="InterPro" id="IPR018376">
    <property type="entry name" value="Enoyl-CoA_hyd/isom_CS"/>
</dbReference>
<evidence type="ECO:0000256" key="2">
    <source>
        <dbReference type="RuleBase" id="RU003707"/>
    </source>
</evidence>
<dbReference type="PANTHER" id="PTHR43459">
    <property type="entry name" value="ENOYL-COA HYDRATASE"/>
    <property type="match status" value="1"/>
</dbReference>
<evidence type="ECO:0000313" key="5">
    <source>
        <dbReference type="Proteomes" id="UP001500956"/>
    </source>
</evidence>
<dbReference type="InterPro" id="IPR001753">
    <property type="entry name" value="Enoyl-CoA_hydra/iso"/>
</dbReference>
<dbReference type="SUPFAM" id="SSF52096">
    <property type="entry name" value="ClpP/crotonase"/>
    <property type="match status" value="1"/>
</dbReference>
<accession>A0ABP8YKJ5</accession>